<dbReference type="Pfam" id="PF00003">
    <property type="entry name" value="7tm_3"/>
    <property type="match status" value="1"/>
</dbReference>
<feature type="region of interest" description="Disordered" evidence="6">
    <location>
        <begin position="701"/>
        <end position="721"/>
    </location>
</feature>
<keyword evidence="5" id="KW-0325">Glycoprotein</keyword>
<feature type="transmembrane region" description="Helical" evidence="7">
    <location>
        <begin position="237"/>
        <end position="259"/>
    </location>
</feature>
<keyword evidence="2 7" id="KW-0812">Transmembrane</keyword>
<dbReference type="InterPro" id="IPR017978">
    <property type="entry name" value="GPCR_3_C"/>
</dbReference>
<comment type="caution">
    <text evidence="9">The sequence shown here is derived from an EMBL/GenBank/DDBJ whole genome shotgun (WGS) entry which is preliminary data.</text>
</comment>
<feature type="transmembrane region" description="Helical" evidence="7">
    <location>
        <begin position="95"/>
        <end position="117"/>
    </location>
</feature>
<feature type="compositionally biased region" description="Pro residues" evidence="6">
    <location>
        <begin position="573"/>
        <end position="583"/>
    </location>
</feature>
<dbReference type="PROSITE" id="PS50259">
    <property type="entry name" value="G_PROTEIN_RECEP_F3_4"/>
    <property type="match status" value="1"/>
</dbReference>
<feature type="region of interest" description="Disordered" evidence="6">
    <location>
        <begin position="569"/>
        <end position="601"/>
    </location>
</feature>
<dbReference type="AlphaFoldDB" id="A0A819G1B4"/>
<comment type="subcellular location">
    <subcellularLocation>
        <location evidence="1">Membrane</location>
        <topology evidence="1">Multi-pass membrane protein</topology>
    </subcellularLocation>
</comment>
<keyword evidence="3 7" id="KW-1133">Transmembrane helix</keyword>
<evidence type="ECO:0000256" key="4">
    <source>
        <dbReference type="ARBA" id="ARBA00023136"/>
    </source>
</evidence>
<dbReference type="InterPro" id="IPR050726">
    <property type="entry name" value="mGluR"/>
</dbReference>
<evidence type="ECO:0000256" key="6">
    <source>
        <dbReference type="SAM" id="MobiDB-lite"/>
    </source>
</evidence>
<feature type="transmembrane region" description="Helical" evidence="7">
    <location>
        <begin position="60"/>
        <end position="83"/>
    </location>
</feature>
<reference evidence="9" key="1">
    <citation type="submission" date="2021-02" db="EMBL/GenBank/DDBJ databases">
        <authorList>
            <person name="Nowell W R."/>
        </authorList>
    </citation>
    <scope>NUCLEOTIDE SEQUENCE</scope>
</reference>
<evidence type="ECO:0000256" key="5">
    <source>
        <dbReference type="ARBA" id="ARBA00023180"/>
    </source>
</evidence>
<feature type="compositionally biased region" description="Acidic residues" evidence="6">
    <location>
        <begin position="702"/>
        <end position="712"/>
    </location>
</feature>
<gene>
    <name evidence="9" type="ORF">KXQ929_LOCUS21291</name>
</gene>
<sequence>MNEINMNLPSFNSSIIQSQSFYIPSKLTDNNTHNHHLHHYHPPQSINNQTLSLLSFHNSWIFPIFILSIFGIIFTIIILYLFLYISIRRLNNHLVLTNLFICFSVCFIYIIVIFFLIRGNELFCSLREFLSQLAYALLYSALLCRYIMQWLAARILSKRTKQLTALLIYLLLICIQIPIGILWWYFTFPRSCQQQQLINEYPKFQFQFQKQISLSSSIKPCSHQCIVDYRFYATYTYTIVELFLCTIIAICLFLCRYCHRNKAEKEQLLRIHKNNASLSFFNMFAFILIDIVWLLWTFIYHYTHPSFAFPSLIIGMFTIGTICLLFILIPQIYFYSKIKLNDVNITQTTLFTNKLTTIGDSKDKDSLLREKPEDNNDINNKQQIASNESELSYELGTSGTFLPITRTPRGPFKVINADKIVSTKTHDMPNNKEHSNTIQRSNESTKSERKSDTSITNVINQQEQCLQSSVMPLQRQSTSSTINSNCLNPATRTEYSQRFNPNIHSSPSTSMYYPSHHDETIIPILCSSQNPQTTPVKMRIVLKSPSFSVPKAQRMYSGADHRYVQYPYQHRLSPPPHTSPLLPPRSSSSSQATPSYYSSPTQQHYVLVDPYRAIPSYSGNNMWQPGTPSLSHRYSYVHRRYPADNRSLSQRLWDIDSGDDEDEIEVNVHNSHSHATSMSEHLKDYRTGQSEHDDRIILHMDADEEEEEEEEESYNKKLVYV</sequence>
<dbReference type="Proteomes" id="UP000663868">
    <property type="component" value="Unassembled WGS sequence"/>
</dbReference>
<evidence type="ECO:0000256" key="2">
    <source>
        <dbReference type="ARBA" id="ARBA00022692"/>
    </source>
</evidence>
<accession>A0A819G1B4</accession>
<feature type="transmembrane region" description="Helical" evidence="7">
    <location>
        <begin position="129"/>
        <end position="151"/>
    </location>
</feature>
<evidence type="ECO:0000256" key="7">
    <source>
        <dbReference type="SAM" id="Phobius"/>
    </source>
</evidence>
<dbReference type="PANTHER" id="PTHR24060">
    <property type="entry name" value="METABOTROPIC GLUTAMATE RECEPTOR"/>
    <property type="match status" value="1"/>
</dbReference>
<feature type="compositionally biased region" description="Low complexity" evidence="6">
    <location>
        <begin position="584"/>
        <end position="601"/>
    </location>
</feature>
<protein>
    <recommendedName>
        <fullName evidence="8">G-protein coupled receptors family 3 profile domain-containing protein</fullName>
    </recommendedName>
</protein>
<dbReference type="GO" id="GO:0016020">
    <property type="term" value="C:membrane"/>
    <property type="evidence" value="ECO:0007669"/>
    <property type="project" value="UniProtKB-SubCell"/>
</dbReference>
<evidence type="ECO:0000259" key="8">
    <source>
        <dbReference type="PROSITE" id="PS50259"/>
    </source>
</evidence>
<dbReference type="GO" id="GO:0004930">
    <property type="term" value="F:G protein-coupled receptor activity"/>
    <property type="evidence" value="ECO:0007669"/>
    <property type="project" value="InterPro"/>
</dbReference>
<feature type="region of interest" description="Disordered" evidence="6">
    <location>
        <begin position="469"/>
        <end position="489"/>
    </location>
</feature>
<feature type="domain" description="G-protein coupled receptors family 3 profile" evidence="8">
    <location>
        <begin position="103"/>
        <end position="333"/>
    </location>
</feature>
<feature type="compositionally biased region" description="Basic and acidic residues" evidence="6">
    <location>
        <begin position="443"/>
        <end position="452"/>
    </location>
</feature>
<dbReference type="EMBL" id="CAJOBB010001550">
    <property type="protein sequence ID" value="CAF3872519.1"/>
    <property type="molecule type" value="Genomic_DNA"/>
</dbReference>
<feature type="transmembrane region" description="Helical" evidence="7">
    <location>
        <begin position="307"/>
        <end position="329"/>
    </location>
</feature>
<proteinExistence type="predicted"/>
<keyword evidence="4 7" id="KW-0472">Membrane</keyword>
<evidence type="ECO:0000256" key="3">
    <source>
        <dbReference type="ARBA" id="ARBA00022989"/>
    </source>
</evidence>
<organism evidence="9 10">
    <name type="scientific">Adineta steineri</name>
    <dbReference type="NCBI Taxonomy" id="433720"/>
    <lineage>
        <taxon>Eukaryota</taxon>
        <taxon>Metazoa</taxon>
        <taxon>Spiralia</taxon>
        <taxon>Gnathifera</taxon>
        <taxon>Rotifera</taxon>
        <taxon>Eurotatoria</taxon>
        <taxon>Bdelloidea</taxon>
        <taxon>Adinetida</taxon>
        <taxon>Adinetidae</taxon>
        <taxon>Adineta</taxon>
    </lineage>
</organism>
<evidence type="ECO:0000313" key="10">
    <source>
        <dbReference type="Proteomes" id="UP000663868"/>
    </source>
</evidence>
<evidence type="ECO:0000256" key="1">
    <source>
        <dbReference type="ARBA" id="ARBA00004141"/>
    </source>
</evidence>
<feature type="region of interest" description="Disordered" evidence="6">
    <location>
        <begin position="421"/>
        <end position="455"/>
    </location>
</feature>
<feature type="transmembrane region" description="Helical" evidence="7">
    <location>
        <begin position="280"/>
        <end position="301"/>
    </location>
</feature>
<evidence type="ECO:0000313" key="9">
    <source>
        <dbReference type="EMBL" id="CAF3872519.1"/>
    </source>
</evidence>
<feature type="compositionally biased region" description="Basic and acidic residues" evidence="6">
    <location>
        <begin position="424"/>
        <end position="435"/>
    </location>
</feature>
<feature type="transmembrane region" description="Helical" evidence="7">
    <location>
        <begin position="163"/>
        <end position="186"/>
    </location>
</feature>
<name>A0A819G1B4_9BILA</name>